<keyword evidence="3" id="KW-1185">Reference proteome</keyword>
<reference evidence="2 3" key="1">
    <citation type="journal article" date="2017" name="Genome Announc.">
        <title>Complete Genome Sequences of Two Acetylene-Fermenting Pelobacter acetylenicus Strains.</title>
        <authorList>
            <person name="Sutton J.M."/>
            <person name="Baesman S.M."/>
            <person name="Fierst J.L."/>
            <person name="Poret-Peterson A.T."/>
            <person name="Oremland R.S."/>
            <person name="Dunlap D.S."/>
            <person name="Akob D.M."/>
        </authorList>
    </citation>
    <scope>NUCLEOTIDE SEQUENCE [LARGE SCALE GENOMIC DNA]</scope>
    <source>
        <strain evidence="2 3">DSM 3247</strain>
    </source>
</reference>
<dbReference type="OrthoDB" id="5405060at2"/>
<protein>
    <submittedName>
        <fullName evidence="2">Poly-beta-1,6 N-acetyl-D-glucosamine export porin PgaA</fullName>
    </submittedName>
</protein>
<evidence type="ECO:0000313" key="3">
    <source>
        <dbReference type="Proteomes" id="UP000182264"/>
    </source>
</evidence>
<dbReference type="Proteomes" id="UP000182264">
    <property type="component" value="Chromosome"/>
</dbReference>
<dbReference type="Pfam" id="PF14559">
    <property type="entry name" value="TPR_19"/>
    <property type="match status" value="1"/>
</dbReference>
<dbReference type="STRING" id="29542.A6070_02115"/>
<dbReference type="InterPro" id="IPR019734">
    <property type="entry name" value="TPR_rpt"/>
</dbReference>
<dbReference type="Pfam" id="PF21197">
    <property type="entry name" value="PgaA_barrel"/>
    <property type="match status" value="1"/>
</dbReference>
<dbReference type="NCBIfam" id="TIGR03939">
    <property type="entry name" value="PGA_TPR_OMP"/>
    <property type="match status" value="1"/>
</dbReference>
<gene>
    <name evidence="2" type="ORF">A7E75_08155</name>
</gene>
<dbReference type="EMBL" id="CP015518">
    <property type="protein sequence ID" value="APG24993.1"/>
    <property type="molecule type" value="Genomic_DNA"/>
</dbReference>
<name>A0A1L3GG95_SYNAC</name>
<accession>A0A1L3GG95</accession>
<feature type="domain" description="PgaA membrane beta barrel" evidence="1">
    <location>
        <begin position="528"/>
        <end position="818"/>
    </location>
</feature>
<dbReference type="InterPro" id="IPR049003">
    <property type="entry name" value="PgaA_barrel"/>
</dbReference>
<dbReference type="InterPro" id="IPR011990">
    <property type="entry name" value="TPR-like_helical_dom_sf"/>
</dbReference>
<evidence type="ECO:0000259" key="1">
    <source>
        <dbReference type="Pfam" id="PF21197"/>
    </source>
</evidence>
<evidence type="ECO:0000313" key="2">
    <source>
        <dbReference type="EMBL" id="APG24993.1"/>
    </source>
</evidence>
<dbReference type="GO" id="GO:1901515">
    <property type="term" value="F:poly-beta-1,6-N-acetyl-D-glucosamine transmembrane transporter activity"/>
    <property type="evidence" value="ECO:0007669"/>
    <property type="project" value="InterPro"/>
</dbReference>
<dbReference type="InterPro" id="IPR023870">
    <property type="entry name" value="PGA_export_porin_PgaA"/>
</dbReference>
<dbReference type="SMART" id="SM00028">
    <property type="entry name" value="TPR"/>
    <property type="match status" value="4"/>
</dbReference>
<proteinExistence type="predicted"/>
<dbReference type="AlphaFoldDB" id="A0A1L3GG95"/>
<dbReference type="KEGG" id="pace:A6070_02115"/>
<organism evidence="2 3">
    <name type="scientific">Syntrophotalea acetylenica</name>
    <name type="common">Pelobacter acetylenicus</name>
    <dbReference type="NCBI Taxonomy" id="29542"/>
    <lineage>
        <taxon>Bacteria</taxon>
        <taxon>Pseudomonadati</taxon>
        <taxon>Thermodesulfobacteriota</taxon>
        <taxon>Desulfuromonadia</taxon>
        <taxon>Desulfuromonadales</taxon>
        <taxon>Syntrophotaleaceae</taxon>
        <taxon>Syntrophotalea</taxon>
    </lineage>
</organism>
<dbReference type="Gene3D" id="1.25.40.10">
    <property type="entry name" value="Tetratricopeptide repeat domain"/>
    <property type="match status" value="3"/>
</dbReference>
<dbReference type="SUPFAM" id="SSF48452">
    <property type="entry name" value="TPR-like"/>
    <property type="match status" value="2"/>
</dbReference>
<sequence>MGDVSGSPGGFRQRVVCMRRLFAGCRRVGSLFLVALWLLSFSAEGASPADPRHRQAVEAARRGDHAAALPLLDELHRNNPADPSLLYDYLVVLAWAGEDARALALLEQVDPQQIPLYVLEAAAKSLRQQKLFDKAESLYRLGIGRFGTALSLREGLLYTLVDAGKHEEAANLAKSLGQIYPGHAGIQYAIAYAAEGRGDYVTALQCYQRILGWQPGARRAQRLEILALAAIGEPFMADDLASQHPGLLNAAERHRLRADQAALVTRWGRHGSELPGQRFAETDRALNLLNANEQAARADLPGGEAFVQRARIDRLVALRDRVEMARVVEDYRLLQAECVELPPYALQAVADAFLYLEEPVRAADLYRRTLEYQPDNFEAAQGLFYAYIEQEDFERALKLGEALRAQQAAGPKRLEAELLAALGQIFAGDLEEGESRLIPLYRRAPANLDILGETGGVYGARGWPRRAEETYRMGLALDPAYLPLRIGYAENRLDLQEFEQAGGLIGTLGDEYPEHKAVQRLQRLWQAHNMRELQVSVAAGWSSGSTFGSHDLSLAATLFSAPVHARYRGFAATYLDQASFPEGHKTLQRFGAGIEYRHRHVQGTAEMTWNVSGGQKMGGRLAAVWMPDDIWSFPAEIELFSRDTPLRALKHGIRADSASLGAHYRRDELRRYWLHAGFMDFSDGNFRYSLLGGVEQGLIVRLHYRLDGLLEFYTSANSEHDAPYFNPRRDADITLTLANDWLLYRDYRFSFHNRLAVSVGAYWQQDFGIDPTAALRYEHVWEYSPRFFLLYGVSLARHSYDGDGENQLGCHLELNWRF</sequence>
<dbReference type="RefSeq" id="WP_072286841.1">
    <property type="nucleotide sequence ID" value="NZ_CP015455.1"/>
</dbReference>